<feature type="domain" description="Peroxin/Ferlin" evidence="2">
    <location>
        <begin position="220"/>
        <end position="256"/>
    </location>
</feature>
<reference evidence="3" key="1">
    <citation type="submission" date="2023-01" db="EMBL/GenBank/DDBJ databases">
        <title>Exophiala dermititidis isolated from Cystic Fibrosis Patient.</title>
        <authorList>
            <person name="Kurbessoian T."/>
            <person name="Crocker A."/>
            <person name="Murante D."/>
            <person name="Hogan D.A."/>
            <person name="Stajich J.E."/>
        </authorList>
    </citation>
    <scope>NUCLEOTIDE SEQUENCE</scope>
    <source>
        <strain evidence="3">Ex8</strain>
    </source>
</reference>
<evidence type="ECO:0000259" key="2">
    <source>
        <dbReference type="SMART" id="SM00694"/>
    </source>
</evidence>
<dbReference type="InterPro" id="IPR006614">
    <property type="entry name" value="Peroxin/Ferlin"/>
</dbReference>
<dbReference type="EMBL" id="JAJGCB010000010">
    <property type="protein sequence ID" value="KAJ8990517.1"/>
    <property type="molecule type" value="Genomic_DNA"/>
</dbReference>
<gene>
    <name evidence="3" type="ORF">HRR80_005297</name>
</gene>
<proteinExistence type="predicted"/>
<comment type="caution">
    <text evidence="3">The sequence shown here is derived from an EMBL/GenBank/DDBJ whole genome shotgun (WGS) entry which is preliminary data.</text>
</comment>
<accession>A0AAN6ES23</accession>
<feature type="region of interest" description="Disordered" evidence="1">
    <location>
        <begin position="387"/>
        <end position="407"/>
    </location>
</feature>
<dbReference type="AlphaFoldDB" id="A0AAN6ES23"/>
<organism evidence="3 4">
    <name type="scientific">Exophiala dermatitidis</name>
    <name type="common">Black yeast-like fungus</name>
    <name type="synonym">Wangiella dermatitidis</name>
    <dbReference type="NCBI Taxonomy" id="5970"/>
    <lineage>
        <taxon>Eukaryota</taxon>
        <taxon>Fungi</taxon>
        <taxon>Dikarya</taxon>
        <taxon>Ascomycota</taxon>
        <taxon>Pezizomycotina</taxon>
        <taxon>Eurotiomycetes</taxon>
        <taxon>Chaetothyriomycetidae</taxon>
        <taxon>Chaetothyriales</taxon>
        <taxon>Herpotrichiellaceae</taxon>
        <taxon>Exophiala</taxon>
    </lineage>
</organism>
<evidence type="ECO:0000313" key="4">
    <source>
        <dbReference type="Proteomes" id="UP001161757"/>
    </source>
</evidence>
<dbReference type="GO" id="GO:0005778">
    <property type="term" value="C:peroxisomal membrane"/>
    <property type="evidence" value="ECO:0007669"/>
    <property type="project" value="UniProtKB-ARBA"/>
</dbReference>
<dbReference type="Pfam" id="PF06398">
    <property type="entry name" value="Pex24p"/>
    <property type="match status" value="1"/>
</dbReference>
<feature type="region of interest" description="Disordered" evidence="1">
    <location>
        <begin position="473"/>
        <end position="553"/>
    </location>
</feature>
<name>A0AAN6ES23_EXODE</name>
<feature type="region of interest" description="Disordered" evidence="1">
    <location>
        <begin position="16"/>
        <end position="138"/>
    </location>
</feature>
<evidence type="ECO:0000313" key="3">
    <source>
        <dbReference type="EMBL" id="KAJ8990517.1"/>
    </source>
</evidence>
<dbReference type="SMART" id="SM00694">
    <property type="entry name" value="DysFC"/>
    <property type="match status" value="1"/>
</dbReference>
<feature type="compositionally biased region" description="Low complexity" evidence="1">
    <location>
        <begin position="43"/>
        <end position="61"/>
    </location>
</feature>
<feature type="compositionally biased region" description="Basic and acidic residues" evidence="1">
    <location>
        <begin position="497"/>
        <end position="528"/>
    </location>
</feature>
<dbReference type="InterPro" id="IPR010482">
    <property type="entry name" value="TECPR1-like_DysF"/>
</dbReference>
<dbReference type="Proteomes" id="UP001161757">
    <property type="component" value="Unassembled WGS sequence"/>
</dbReference>
<dbReference type="GO" id="GO:0007031">
    <property type="term" value="P:peroxisome organization"/>
    <property type="evidence" value="ECO:0007669"/>
    <property type="project" value="UniProtKB-ARBA"/>
</dbReference>
<feature type="compositionally biased region" description="Polar residues" evidence="1">
    <location>
        <begin position="484"/>
        <end position="496"/>
    </location>
</feature>
<evidence type="ECO:0000256" key="1">
    <source>
        <dbReference type="SAM" id="MobiDB-lite"/>
    </source>
</evidence>
<sequence>MSQNVSKLPIRVHTVDGASADPYDHEISLVDTTASTDHDEPRSASPSPSSQKLLKKTTSSSVREHLAKRKHAKYAKWQEGRYPTKSGGVITTQENASGSTSVRPDRPEGETGTDTVDFAPTQGADRGRISAQKRVQESRHLKEQVHEYDVLYENQRGSFFCGIPLYSHSSLLPIDPAPWVNKEFHDSPVNITNAQVPDPSWEWAWKTWYVDMSHDVDEEGWQYSFAFGKTWSWHGTHPWFHSFVRRRRWLRKRVKKNPDSRWGKPGSMGAAHHLTKDYFTIHSKRDRSPVSVVDGAAQTARPSSFISCPSTTDLVEPPEDIKDIGTLLKSLKFAAVDREKIDLVKRFVDQGGDELVYLKDHLPDIMSYFVFQNSRKQLLSYLKKTAHEARQHRQKHDDDKRPEGDAESRRINNLLAAVDAANAQIGALEFWSDRKHVLKTTDNDGTRSAPISTIFDAPVIEPEVEDDPVQEIKGIPEKADIPEETTSVVFNTQRQSSIEKRDGEEAGEKSDEPEQREDKGKGRAKEHDSEDDQVEAASIPRLGPDDVLVPEQD</sequence>
<protein>
    <recommendedName>
        <fullName evidence="2">Peroxin/Ferlin domain-containing protein</fullName>
    </recommendedName>
</protein>
<feature type="compositionally biased region" description="Polar residues" evidence="1">
    <location>
        <begin position="89"/>
        <end position="102"/>
    </location>
</feature>